<sequence length="292" mass="32896">MNYLIVCNTGSDTISKISLEDYSVKDIALGYFQGPYGPSGIFLENNLLYTANSYCNTVSVINLNSFKEESSLYVGAHPNDLIKYDNYLYIACSESNVVAVYDLNENRIILDIAINCWPHNMEMLKDKKIIFVSNFLSNNVSVIDIETNKVVGDINTFEYPTKIKISKDNKYLYVCESYMGNSLGGYIEIFDLKNYKAVTKIKVGKEPMDIIEDLEELYVCNFGEGTVSVIDSNSFKEVKKIYIGGMPKAIIKEKESICVSDYLNGRIIILSLTEGNRKVITVGKEPNAMTLY</sequence>
<accession>A0A343JAP8</accession>
<dbReference type="InterPro" id="IPR015943">
    <property type="entry name" value="WD40/YVTN_repeat-like_dom_sf"/>
</dbReference>
<keyword evidence="1" id="KW-0732">Signal</keyword>
<dbReference type="InterPro" id="IPR011964">
    <property type="entry name" value="YVTN_b-propeller_repeat"/>
</dbReference>
<evidence type="ECO:0000313" key="3">
    <source>
        <dbReference type="EMBL" id="ASW42606.1"/>
    </source>
</evidence>
<dbReference type="InterPro" id="IPR048433">
    <property type="entry name" value="YNCE-like_beta-prop"/>
</dbReference>
<name>A0A343JAP8_9CLOT</name>
<dbReference type="Gene3D" id="2.130.10.10">
    <property type="entry name" value="YVTN repeat-like/Quinoprotein amine dehydrogenase"/>
    <property type="match status" value="2"/>
</dbReference>
<dbReference type="AlphaFoldDB" id="A0A343JAP8"/>
<dbReference type="PANTHER" id="PTHR47197:SF3">
    <property type="entry name" value="DIHYDRO-HEME D1 DEHYDROGENASE"/>
    <property type="match status" value="1"/>
</dbReference>
<dbReference type="SUPFAM" id="SSF51004">
    <property type="entry name" value="C-terminal (heme d1) domain of cytochrome cd1-nitrite reductase"/>
    <property type="match status" value="1"/>
</dbReference>
<dbReference type="NCBIfam" id="TIGR02276">
    <property type="entry name" value="beta_rpt_yvtn"/>
    <property type="match status" value="1"/>
</dbReference>
<organism evidence="3 4">
    <name type="scientific">Clostridium isatidis</name>
    <dbReference type="NCBI Taxonomy" id="182773"/>
    <lineage>
        <taxon>Bacteria</taxon>
        <taxon>Bacillati</taxon>
        <taxon>Bacillota</taxon>
        <taxon>Clostridia</taxon>
        <taxon>Eubacteriales</taxon>
        <taxon>Clostridiaceae</taxon>
        <taxon>Clostridium</taxon>
    </lineage>
</organism>
<protein>
    <submittedName>
        <fullName evidence="3">YVTN family beta-propeller protein</fullName>
    </submittedName>
</protein>
<keyword evidence="4" id="KW-1185">Reference proteome</keyword>
<gene>
    <name evidence="3" type="ORF">BEN51_03670</name>
</gene>
<dbReference type="RefSeq" id="WP_119864744.1">
    <property type="nucleotide sequence ID" value="NZ_CP016786.1"/>
</dbReference>
<dbReference type="EMBL" id="CP016786">
    <property type="protein sequence ID" value="ASW42606.1"/>
    <property type="molecule type" value="Genomic_DNA"/>
</dbReference>
<dbReference type="Proteomes" id="UP000264883">
    <property type="component" value="Chromosome"/>
</dbReference>
<proteinExistence type="predicted"/>
<reference evidence="3 4" key="1">
    <citation type="submission" date="2016-08" db="EMBL/GenBank/DDBJ databases">
        <title>Complete Genome Sequence Of The Indigo Reducing Clostridium isatidis DSM15098.</title>
        <authorList>
            <person name="Little G.T."/>
            <person name="Minton N.P."/>
        </authorList>
    </citation>
    <scope>NUCLEOTIDE SEQUENCE [LARGE SCALE GENOMIC DNA]</scope>
    <source>
        <strain evidence="3 4">DSM 15098</strain>
    </source>
</reference>
<evidence type="ECO:0000313" key="4">
    <source>
        <dbReference type="Proteomes" id="UP000264883"/>
    </source>
</evidence>
<dbReference type="KEGG" id="cia:BEN51_03670"/>
<dbReference type="Pfam" id="PF21783">
    <property type="entry name" value="YNCE"/>
    <property type="match status" value="1"/>
</dbReference>
<dbReference type="InterPro" id="IPR011048">
    <property type="entry name" value="Haem_d1_sf"/>
</dbReference>
<dbReference type="OrthoDB" id="1706639at2"/>
<feature type="domain" description="YNCE-like beta-propeller" evidence="2">
    <location>
        <begin position="85"/>
        <end position="210"/>
    </location>
</feature>
<dbReference type="PANTHER" id="PTHR47197">
    <property type="entry name" value="PROTEIN NIRF"/>
    <property type="match status" value="1"/>
</dbReference>
<dbReference type="InterPro" id="IPR051200">
    <property type="entry name" value="Host-pathogen_enzymatic-act"/>
</dbReference>
<evidence type="ECO:0000259" key="2">
    <source>
        <dbReference type="Pfam" id="PF21783"/>
    </source>
</evidence>
<evidence type="ECO:0000256" key="1">
    <source>
        <dbReference type="ARBA" id="ARBA00022729"/>
    </source>
</evidence>